<comment type="caution">
    <text evidence="1">The sequence shown here is derived from an EMBL/GenBank/DDBJ whole genome shotgun (WGS) entry which is preliminary data.</text>
</comment>
<proteinExistence type="predicted"/>
<evidence type="ECO:0000313" key="2">
    <source>
        <dbReference type="Proteomes" id="UP000265798"/>
    </source>
</evidence>
<protein>
    <submittedName>
        <fullName evidence="1">Uncharacterized protein</fullName>
    </submittedName>
</protein>
<organism evidence="1 2">
    <name type="scientific">Leptospira stimsonii</name>
    <dbReference type="NCBI Taxonomy" id="2202203"/>
    <lineage>
        <taxon>Bacteria</taxon>
        <taxon>Pseudomonadati</taxon>
        <taxon>Spirochaetota</taxon>
        <taxon>Spirochaetia</taxon>
        <taxon>Leptospirales</taxon>
        <taxon>Leptospiraceae</taxon>
        <taxon>Leptospira</taxon>
    </lineage>
</organism>
<dbReference type="Proteomes" id="UP000265798">
    <property type="component" value="Unassembled WGS sequence"/>
</dbReference>
<dbReference type="EMBL" id="QHCT01000008">
    <property type="protein sequence ID" value="RHX85587.1"/>
    <property type="molecule type" value="Genomic_DNA"/>
</dbReference>
<name>A0A396YW82_9LEPT</name>
<gene>
    <name evidence="1" type="ORF">DLM75_20565</name>
</gene>
<sequence length="83" mass="9789">MPFPWSRTDLKKSNEGRREESFFESFQENKEGDLSLCLNKNGERSSVISRVEETFFLSFLERKEGDLSLCLNQSEKRSSVKYR</sequence>
<dbReference type="AlphaFoldDB" id="A0A396YW82"/>
<reference evidence="2" key="1">
    <citation type="submission" date="2018-05" db="EMBL/GenBank/DDBJ databases">
        <title>Leptospira yasudae sp. nov. and Leptospira stimsonii sp. nov., two pathogenic species of the genus Leptospira isolated from environmental sources.</title>
        <authorList>
            <person name="Casanovas-Massana A."/>
            <person name="Hamond C."/>
            <person name="Santos L.A."/>
            <person name="Hacker K.P."/>
            <person name="Balassiano I."/>
            <person name="Medeiros M.A."/>
            <person name="Reis M.G."/>
            <person name="Ko A.I."/>
            <person name="Wunder E.A."/>
        </authorList>
    </citation>
    <scope>NUCLEOTIDE SEQUENCE [LARGE SCALE GENOMIC DNA]</scope>
    <source>
        <strain evidence="2">Yale</strain>
    </source>
</reference>
<evidence type="ECO:0000313" key="1">
    <source>
        <dbReference type="EMBL" id="RHX85587.1"/>
    </source>
</evidence>
<accession>A0A396YW82</accession>